<organism evidence="1 2">
    <name type="scientific">Planctomyces bekefii</name>
    <dbReference type="NCBI Taxonomy" id="1653850"/>
    <lineage>
        <taxon>Bacteria</taxon>
        <taxon>Pseudomonadati</taxon>
        <taxon>Planctomycetota</taxon>
        <taxon>Planctomycetia</taxon>
        <taxon>Planctomycetales</taxon>
        <taxon>Planctomycetaceae</taxon>
        <taxon>Planctomyces</taxon>
    </lineage>
</organism>
<reference evidence="1 2" key="2">
    <citation type="submission" date="2019-08" db="EMBL/GenBank/DDBJ databases">
        <authorList>
            <person name="Henke P."/>
        </authorList>
    </citation>
    <scope>NUCLEOTIDE SEQUENCE [LARGE SCALE GENOMIC DNA]</scope>
    <source>
        <strain evidence="1">Phe10_nw2017</strain>
    </source>
</reference>
<sequence>MISLRELSNFVPLASSGGILHATRAQIKAMPVANRATGNEIRNVLIASLVVYGKPAMYIGV</sequence>
<reference evidence="1 2" key="1">
    <citation type="submission" date="2019-08" db="EMBL/GenBank/DDBJ databases">
        <title>100 year-old enigma solved: identification of Planctomyces bekefii, the type genus and species of the phylum Planctomycetes.</title>
        <authorList>
            <person name="Svetlana D.N."/>
            <person name="Overmann J."/>
        </authorList>
    </citation>
    <scope>NUCLEOTIDE SEQUENCE [LARGE SCALE GENOMIC DNA]</scope>
    <source>
        <strain evidence="1">Phe10_nw2017</strain>
    </source>
</reference>
<evidence type="ECO:0000313" key="1">
    <source>
        <dbReference type="EMBL" id="TWW08598.1"/>
    </source>
</evidence>
<dbReference type="EMBL" id="SRHE01000588">
    <property type="protein sequence ID" value="TWW08598.1"/>
    <property type="molecule type" value="Genomic_DNA"/>
</dbReference>
<comment type="caution">
    <text evidence="1">The sequence shown here is derived from an EMBL/GenBank/DDBJ whole genome shotgun (WGS) entry which is preliminary data.</text>
</comment>
<dbReference type="Proteomes" id="UP000321083">
    <property type="component" value="Unassembled WGS sequence"/>
</dbReference>
<keyword evidence="2" id="KW-1185">Reference proteome</keyword>
<evidence type="ECO:0000313" key="2">
    <source>
        <dbReference type="Proteomes" id="UP000321083"/>
    </source>
</evidence>
<accession>A0A5C6M1V0</accession>
<proteinExistence type="predicted"/>
<feature type="non-terminal residue" evidence="1">
    <location>
        <position position="61"/>
    </location>
</feature>
<protein>
    <submittedName>
        <fullName evidence="1">Uncharacterized protein</fullName>
    </submittedName>
</protein>
<gene>
    <name evidence="1" type="ORF">E3A20_22720</name>
</gene>
<name>A0A5C6M1V0_9PLAN</name>
<dbReference type="AlphaFoldDB" id="A0A5C6M1V0"/>